<dbReference type="InterPro" id="IPR011006">
    <property type="entry name" value="CheY-like_superfamily"/>
</dbReference>
<dbReference type="Proteomes" id="UP000478463">
    <property type="component" value="Chromosome"/>
</dbReference>
<evidence type="ECO:0000313" key="4">
    <source>
        <dbReference type="EMBL" id="QOS67268.1"/>
    </source>
</evidence>
<dbReference type="InterPro" id="IPR039420">
    <property type="entry name" value="WalR-like"/>
</dbReference>
<dbReference type="Pfam" id="PF00072">
    <property type="entry name" value="Response_reg"/>
    <property type="match status" value="1"/>
</dbReference>
<dbReference type="InterPro" id="IPR016032">
    <property type="entry name" value="Sig_transdc_resp-reg_C-effctor"/>
</dbReference>
<evidence type="ECO:0000256" key="3">
    <source>
        <dbReference type="ARBA" id="ARBA00023125"/>
    </source>
</evidence>
<dbReference type="Gene3D" id="1.10.10.10">
    <property type="entry name" value="Winged helix-like DNA-binding domain superfamily/Winged helix DNA-binding domain"/>
    <property type="match status" value="1"/>
</dbReference>
<dbReference type="SMART" id="SM00448">
    <property type="entry name" value="REC"/>
    <property type="match status" value="1"/>
</dbReference>
<dbReference type="SUPFAM" id="SSF52172">
    <property type="entry name" value="CheY-like"/>
    <property type="match status" value="1"/>
</dbReference>
<dbReference type="SMART" id="SM00862">
    <property type="entry name" value="Trans_reg_C"/>
    <property type="match status" value="1"/>
</dbReference>
<dbReference type="SUPFAM" id="SSF46894">
    <property type="entry name" value="C-terminal effector domain of the bipartite response regulators"/>
    <property type="match status" value="1"/>
</dbReference>
<dbReference type="KEGG" id="egd:GS424_012165"/>
<dbReference type="RefSeq" id="WP_160942765.1">
    <property type="nucleotide sequence ID" value="NZ_CP063310.1"/>
</dbReference>
<dbReference type="InterPro" id="IPR001789">
    <property type="entry name" value="Sig_transdc_resp-reg_receiver"/>
</dbReference>
<proteinExistence type="predicted"/>
<gene>
    <name evidence="4" type="ORF">GS424_012165</name>
</gene>
<sequence>MKILIADDERDLCDAVRKIVERRGHSCLAVLDGGAVLETYRRERPDLVILDVMMPEVNGFDLCREIRELDAKVPIIMLSAKSDIVDKSIGFAAGCDDYVAKPFNGQELLMRIEAGLRRASISESGEAGRRSRAIVRVGDMEIRLKKNEVLVHGAYVNLTPKEFQIIAFLANHLGEVFTAQSIIENVWGPSYMPESASIAVFVRKIRSKIEDDPSKPRYLQTVWREGYRLGDEGMIGPGEEPSREDAAR</sequence>
<dbReference type="PROSITE" id="PS51755">
    <property type="entry name" value="OMPR_PHOB"/>
    <property type="match status" value="1"/>
</dbReference>
<dbReference type="PANTHER" id="PTHR48111:SF40">
    <property type="entry name" value="PHOSPHATE REGULON TRANSCRIPTIONAL REGULATORY PROTEIN PHOB"/>
    <property type="match status" value="1"/>
</dbReference>
<dbReference type="CDD" id="cd00383">
    <property type="entry name" value="trans_reg_C"/>
    <property type="match status" value="1"/>
</dbReference>
<dbReference type="EMBL" id="CP063310">
    <property type="protein sequence ID" value="QOS67268.1"/>
    <property type="molecule type" value="Genomic_DNA"/>
</dbReference>
<keyword evidence="2" id="KW-0902">Two-component regulatory system</keyword>
<dbReference type="PROSITE" id="PS50110">
    <property type="entry name" value="RESPONSE_REGULATORY"/>
    <property type="match status" value="1"/>
</dbReference>
<dbReference type="GO" id="GO:0000976">
    <property type="term" value="F:transcription cis-regulatory region binding"/>
    <property type="evidence" value="ECO:0007669"/>
    <property type="project" value="TreeGrafter"/>
</dbReference>
<dbReference type="GO" id="GO:0032993">
    <property type="term" value="C:protein-DNA complex"/>
    <property type="evidence" value="ECO:0007669"/>
    <property type="project" value="TreeGrafter"/>
</dbReference>
<organism evidence="4 5">
    <name type="scientific">Eggerthella guodeyinii</name>
    <dbReference type="NCBI Taxonomy" id="2690837"/>
    <lineage>
        <taxon>Bacteria</taxon>
        <taxon>Bacillati</taxon>
        <taxon>Actinomycetota</taxon>
        <taxon>Coriobacteriia</taxon>
        <taxon>Eggerthellales</taxon>
        <taxon>Eggerthellaceae</taxon>
        <taxon>Eggerthella</taxon>
    </lineage>
</organism>
<keyword evidence="3" id="KW-0238">DNA-binding</keyword>
<protein>
    <submittedName>
        <fullName evidence="4">Response regulator transcription factor</fullName>
    </submittedName>
</protein>
<dbReference type="InterPro" id="IPR036388">
    <property type="entry name" value="WH-like_DNA-bd_sf"/>
</dbReference>
<dbReference type="GO" id="GO:0005829">
    <property type="term" value="C:cytosol"/>
    <property type="evidence" value="ECO:0007669"/>
    <property type="project" value="TreeGrafter"/>
</dbReference>
<evidence type="ECO:0000313" key="5">
    <source>
        <dbReference type="Proteomes" id="UP000478463"/>
    </source>
</evidence>
<dbReference type="Pfam" id="PF00486">
    <property type="entry name" value="Trans_reg_C"/>
    <property type="match status" value="1"/>
</dbReference>
<dbReference type="CDD" id="cd17574">
    <property type="entry name" value="REC_OmpR"/>
    <property type="match status" value="1"/>
</dbReference>
<reference evidence="4 5" key="1">
    <citation type="submission" date="2020-10" db="EMBL/GenBank/DDBJ databases">
        <title>Eggerthella sp. nov., isolated from human feces.</title>
        <authorList>
            <person name="Yajun G."/>
        </authorList>
    </citation>
    <scope>NUCLEOTIDE SEQUENCE [LARGE SCALE GENOMIC DNA]</scope>
    <source>
        <strain evidence="4 5">HF-1101</strain>
    </source>
</reference>
<keyword evidence="1" id="KW-0597">Phosphoprotein</keyword>
<dbReference type="Gene3D" id="3.40.50.2300">
    <property type="match status" value="1"/>
</dbReference>
<dbReference type="GO" id="GO:0000156">
    <property type="term" value="F:phosphorelay response regulator activity"/>
    <property type="evidence" value="ECO:0007669"/>
    <property type="project" value="TreeGrafter"/>
</dbReference>
<dbReference type="GO" id="GO:0006355">
    <property type="term" value="P:regulation of DNA-templated transcription"/>
    <property type="evidence" value="ECO:0007669"/>
    <property type="project" value="InterPro"/>
</dbReference>
<dbReference type="InterPro" id="IPR001867">
    <property type="entry name" value="OmpR/PhoB-type_DNA-bd"/>
</dbReference>
<evidence type="ECO:0000256" key="2">
    <source>
        <dbReference type="ARBA" id="ARBA00023012"/>
    </source>
</evidence>
<dbReference type="AlphaFoldDB" id="A0A6L7IXL8"/>
<name>A0A6L7IXL8_9ACTN</name>
<evidence type="ECO:0000256" key="1">
    <source>
        <dbReference type="ARBA" id="ARBA00022553"/>
    </source>
</evidence>
<accession>A0A6L7IXL8</accession>
<dbReference type="PANTHER" id="PTHR48111">
    <property type="entry name" value="REGULATOR OF RPOS"/>
    <property type="match status" value="1"/>
</dbReference>